<dbReference type="EMBL" id="FMIK01000018">
    <property type="protein sequence ID" value="SCL86298.1"/>
    <property type="molecule type" value="Genomic_DNA"/>
</dbReference>
<keyword evidence="1" id="KW-0812">Transmembrane</keyword>
<sequence length="37" mass="4149">MKFFLILFGIFLIAIALMFGGIASVIKVVKRYLLSSK</sequence>
<reference evidence="2 3" key="1">
    <citation type="submission" date="2016-08" db="EMBL/GenBank/DDBJ databases">
        <authorList>
            <person name="Loux V."/>
            <person name="Rue O."/>
        </authorList>
    </citation>
    <scope>NUCLEOTIDE SEQUENCE [LARGE SCALE GENOMIC DNA]</scope>
    <source>
        <strain evidence="2 3">AFSSA_08CEB44bac</strain>
    </source>
</reference>
<organism evidence="2 3">
    <name type="scientific">Bacillus cytotoxicus</name>
    <dbReference type="NCBI Taxonomy" id="580165"/>
    <lineage>
        <taxon>Bacteria</taxon>
        <taxon>Bacillati</taxon>
        <taxon>Bacillota</taxon>
        <taxon>Bacilli</taxon>
        <taxon>Bacillales</taxon>
        <taxon>Bacillaceae</taxon>
        <taxon>Bacillus</taxon>
        <taxon>Bacillus cereus group</taxon>
    </lineage>
</organism>
<evidence type="ECO:0000313" key="3">
    <source>
        <dbReference type="Proteomes" id="UP000242164"/>
    </source>
</evidence>
<evidence type="ECO:0000313" key="2">
    <source>
        <dbReference type="EMBL" id="SCL86298.1"/>
    </source>
</evidence>
<comment type="caution">
    <text evidence="2">The sequence shown here is derived from an EMBL/GenBank/DDBJ whole genome shotgun (WGS) entry which is preliminary data.</text>
</comment>
<gene>
    <name evidence="2" type="ORF">BCB44BAC_00904</name>
</gene>
<protein>
    <submittedName>
        <fullName evidence="2">Uncharacterized protein</fullName>
    </submittedName>
</protein>
<name>A0AAX2CF02_9BACI</name>
<feature type="transmembrane region" description="Helical" evidence="1">
    <location>
        <begin position="6"/>
        <end position="29"/>
    </location>
</feature>
<proteinExistence type="predicted"/>
<evidence type="ECO:0000256" key="1">
    <source>
        <dbReference type="SAM" id="Phobius"/>
    </source>
</evidence>
<keyword evidence="1" id="KW-1133">Transmembrane helix</keyword>
<dbReference type="Proteomes" id="UP000242164">
    <property type="component" value="Unassembled WGS sequence"/>
</dbReference>
<keyword evidence="1" id="KW-0472">Membrane</keyword>
<dbReference type="AlphaFoldDB" id="A0AAX2CF02"/>
<accession>A0AAX2CF02</accession>